<proteinExistence type="predicted"/>
<name>A0ACC1I6Z8_9FUNG</name>
<evidence type="ECO:0000313" key="1">
    <source>
        <dbReference type="EMBL" id="KAJ1889130.1"/>
    </source>
</evidence>
<comment type="caution">
    <text evidence="1">The sequence shown here is derived from an EMBL/GenBank/DDBJ whole genome shotgun (WGS) entry which is preliminary data.</text>
</comment>
<dbReference type="EMBL" id="JANBPG010001603">
    <property type="protein sequence ID" value="KAJ1889130.1"/>
    <property type="molecule type" value="Genomic_DNA"/>
</dbReference>
<evidence type="ECO:0000313" key="2">
    <source>
        <dbReference type="Proteomes" id="UP001150581"/>
    </source>
</evidence>
<organism evidence="1 2">
    <name type="scientific">Kickxella alabastrina</name>
    <dbReference type="NCBI Taxonomy" id="61397"/>
    <lineage>
        <taxon>Eukaryota</taxon>
        <taxon>Fungi</taxon>
        <taxon>Fungi incertae sedis</taxon>
        <taxon>Zoopagomycota</taxon>
        <taxon>Kickxellomycotina</taxon>
        <taxon>Kickxellomycetes</taxon>
        <taxon>Kickxellales</taxon>
        <taxon>Kickxellaceae</taxon>
        <taxon>Kickxella</taxon>
    </lineage>
</organism>
<keyword evidence="2" id="KW-1185">Reference proteome</keyword>
<protein>
    <submittedName>
        <fullName evidence="1">Uncharacterized protein</fullName>
    </submittedName>
</protein>
<accession>A0ACC1I6Z8</accession>
<reference evidence="1" key="1">
    <citation type="submission" date="2022-07" db="EMBL/GenBank/DDBJ databases">
        <title>Phylogenomic reconstructions and comparative analyses of Kickxellomycotina fungi.</title>
        <authorList>
            <person name="Reynolds N.K."/>
            <person name="Stajich J.E."/>
            <person name="Barry K."/>
            <person name="Grigoriev I.V."/>
            <person name="Crous P."/>
            <person name="Smith M.E."/>
        </authorList>
    </citation>
    <scope>NUCLEOTIDE SEQUENCE</scope>
    <source>
        <strain evidence="1">Benny 63K</strain>
    </source>
</reference>
<dbReference type="Proteomes" id="UP001150581">
    <property type="component" value="Unassembled WGS sequence"/>
</dbReference>
<sequence>MYLVAIVHRRDIKSLRDLTAIHLPLLKNIRDNSIVAAQAYGVLAEQLRLYIHYQPSYYHFHVHITNVNFEGKGMLAGRAHLLDTVVDNIECIAPDYYQKASIPFTLGSGDVLWKHWHAQSQSLPLSE</sequence>
<gene>
    <name evidence="1" type="ORF">LPJ66_008199</name>
</gene>